<accession>A0A7W7KEL4</accession>
<organism evidence="1 2">
    <name type="scientific">Novosphingobium chloroacetimidivorans</name>
    <dbReference type="NCBI Taxonomy" id="1428314"/>
    <lineage>
        <taxon>Bacteria</taxon>
        <taxon>Pseudomonadati</taxon>
        <taxon>Pseudomonadota</taxon>
        <taxon>Alphaproteobacteria</taxon>
        <taxon>Sphingomonadales</taxon>
        <taxon>Sphingomonadaceae</taxon>
        <taxon>Novosphingobium</taxon>
    </lineage>
</organism>
<protein>
    <submittedName>
        <fullName evidence="1">Transposase-like protein</fullName>
    </submittedName>
</protein>
<comment type="caution">
    <text evidence="1">The sequence shown here is derived from an EMBL/GenBank/DDBJ whole genome shotgun (WGS) entry which is preliminary data.</text>
</comment>
<name>A0A7W7KEL4_9SPHN</name>
<gene>
    <name evidence="1" type="ORF">HNO88_004444</name>
</gene>
<reference evidence="1 2" key="1">
    <citation type="submission" date="2020-08" db="EMBL/GenBank/DDBJ databases">
        <title>Functional genomics of gut bacteria from endangered species of beetles.</title>
        <authorList>
            <person name="Carlos-Shanley C."/>
        </authorList>
    </citation>
    <scope>NUCLEOTIDE SEQUENCE [LARGE SCALE GENOMIC DNA]</scope>
    <source>
        <strain evidence="1 2">S00245</strain>
    </source>
</reference>
<keyword evidence="2" id="KW-1185">Reference proteome</keyword>
<proteinExistence type="predicted"/>
<dbReference type="EMBL" id="JACHLR010000055">
    <property type="protein sequence ID" value="MBB4861090.1"/>
    <property type="molecule type" value="Genomic_DNA"/>
</dbReference>
<feature type="non-terminal residue" evidence="1">
    <location>
        <position position="38"/>
    </location>
</feature>
<sequence>MPRPRKPASPFRYFNSSPEVIRLVVLMYVRFPLSLRNV</sequence>
<evidence type="ECO:0000313" key="1">
    <source>
        <dbReference type="EMBL" id="MBB4861090.1"/>
    </source>
</evidence>
<dbReference type="Proteomes" id="UP000555448">
    <property type="component" value="Unassembled WGS sequence"/>
</dbReference>
<dbReference type="AlphaFoldDB" id="A0A7W7KEL4"/>
<evidence type="ECO:0000313" key="2">
    <source>
        <dbReference type="Proteomes" id="UP000555448"/>
    </source>
</evidence>